<proteinExistence type="predicted"/>
<feature type="region of interest" description="Disordered" evidence="1">
    <location>
        <begin position="753"/>
        <end position="790"/>
    </location>
</feature>
<keyword evidence="3" id="KW-1185">Reference proteome</keyword>
<reference evidence="2" key="1">
    <citation type="submission" date="2022-07" db="EMBL/GenBank/DDBJ databases">
        <title>Chromosome-level genome of Muraenolepis orangiensis.</title>
        <authorList>
            <person name="Kim J."/>
        </authorList>
    </citation>
    <scope>NUCLEOTIDE SEQUENCE</scope>
    <source>
        <strain evidence="2">KU_S4_2022</strain>
        <tissue evidence="2">Muscle</tissue>
    </source>
</reference>
<dbReference type="Proteomes" id="UP001148018">
    <property type="component" value="Unassembled WGS sequence"/>
</dbReference>
<feature type="compositionally biased region" description="Polar residues" evidence="1">
    <location>
        <begin position="895"/>
        <end position="909"/>
    </location>
</feature>
<protein>
    <submittedName>
        <fullName evidence="2">Uncharacterized protein</fullName>
    </submittedName>
</protein>
<evidence type="ECO:0000256" key="1">
    <source>
        <dbReference type="SAM" id="MobiDB-lite"/>
    </source>
</evidence>
<dbReference type="AlphaFoldDB" id="A0A9Q0ISH6"/>
<evidence type="ECO:0000313" key="2">
    <source>
        <dbReference type="EMBL" id="KAJ3608620.1"/>
    </source>
</evidence>
<evidence type="ECO:0000313" key="3">
    <source>
        <dbReference type="Proteomes" id="UP001148018"/>
    </source>
</evidence>
<gene>
    <name evidence="2" type="ORF">NHX12_023152</name>
</gene>
<dbReference type="OrthoDB" id="8918794at2759"/>
<sequence>MAEVFPKGFFCNINLYAYIHGHEQRPSIVGLAMVTMCLSSEQRSLFYLCHLCDKICTEGMIVDHLISPEHYISYFNYTDPDVLSFAWLPSMSMLNGLRLGAFEENKKIGHGVLQVLDLPKDQFNCIRDLCYAKAMSTLEENVNLALKLKDRMPTRMSLQSYIAKPSRKHTLIGLQHLVECVCDGESEKSFHLCTLCQTTLRRNTVINHVISFDHLYCYINSWHPSSLGPKHSYLRYSTNFNSAMCQYAKQVVERGGTETNIKLLQKMPFAWDFNMDVRVLGRLALEEQQANRDYTLKVFDIPSSKFSKFTNNFFGSVEDVIERHELCSVQRNLRDGVPTKTLQKVDGGHSEEKAQVVNKKTTTEGNTNRDSHPAEIINEESKEKKEEDAELSEVAPLQTGKNIKQETPEPVEQELNKPENGGEKAQVAKRTESALMQTCSQKVPEKVPDTVVSRTDRLVAIMYEKRRQSYCMLCSVRLKNKDHMTSKGHRYKYVQLRYPDWTMEGEMEIDEKKMLKMVIHLAEIEKEKGINIKTLEVNCEVYKRLAAVSEEEEHKDELLRDIAWKISEREFYDEMDAQNISREKQLNGLFDLRHTYNQRATFGQGIQGVERKKYEYVVVVYNAPRTLSKVNQRCQWSTPFYLCVACGNILSQGMMLLHVQRPRHLQKYLSVRYPTRFEEVVWTAEVGVLTAELLQRAKELLEQNLDEPGTMQRIPLPLEEFKMIRTMTFDKALSRLHTIYRNQSQSELLTCVTSKPQPAVEHPSEDGSDQLRGVKRRRLASPPPDGVTLLPAERSHTMENEKKEIRGASKLISSQANSFPALVPASFSESSQAAAVSLVSLSHDPDKGAGPGAHIPVKADNGSLVKMAPDKGKYLEAAGSSKDKTKCNSKPGLKKSSTTCSPNHNTESKAFSSYPVQSQVCSSVPSATNCSAGRFAEPVSRVAVIRGASNPHAENTADPCALLPQQDPGFQGYFRLKQTQTGTNPNSSASSTFQLLTEPAPTVSSGPIESIGGLATNLSTTACSSISASTQSNPFTYNITEETPAMAGTQGYSTGQSYYPLSSYHTNALTPSMSVYRAPYNPPFYSANMNHNAMGTPRVGPPNQGFQAPMFGGLVHHGSGQLASQLPRPCMVMASQYLSWQGVTPATEYGEMASAYHGPASYSQGLQRASTNGNNMVISNPSRHHSISNLLEFQGVQATTHYNCTSAAIPRVVTSEGHPQGVATFDFSNDAADGTD</sequence>
<organism evidence="2 3">
    <name type="scientific">Muraenolepis orangiensis</name>
    <name type="common">Patagonian moray cod</name>
    <dbReference type="NCBI Taxonomy" id="630683"/>
    <lineage>
        <taxon>Eukaryota</taxon>
        <taxon>Metazoa</taxon>
        <taxon>Chordata</taxon>
        <taxon>Craniata</taxon>
        <taxon>Vertebrata</taxon>
        <taxon>Euteleostomi</taxon>
        <taxon>Actinopterygii</taxon>
        <taxon>Neopterygii</taxon>
        <taxon>Teleostei</taxon>
        <taxon>Neoteleostei</taxon>
        <taxon>Acanthomorphata</taxon>
        <taxon>Zeiogadaria</taxon>
        <taxon>Gadariae</taxon>
        <taxon>Gadiformes</taxon>
        <taxon>Muraenolepidoidei</taxon>
        <taxon>Muraenolepididae</taxon>
        <taxon>Muraenolepis</taxon>
    </lineage>
</organism>
<name>A0A9Q0ISH6_9TELE</name>
<comment type="caution">
    <text evidence="2">The sequence shown here is derived from an EMBL/GenBank/DDBJ whole genome shotgun (WGS) entry which is preliminary data.</text>
</comment>
<feature type="region of interest" description="Disordered" evidence="1">
    <location>
        <begin position="339"/>
        <end position="424"/>
    </location>
</feature>
<dbReference type="EMBL" id="JANIIK010000039">
    <property type="protein sequence ID" value="KAJ3608620.1"/>
    <property type="molecule type" value="Genomic_DNA"/>
</dbReference>
<accession>A0A9Q0ISH6</accession>
<feature type="region of interest" description="Disordered" evidence="1">
    <location>
        <begin position="876"/>
        <end position="909"/>
    </location>
</feature>
<feature type="compositionally biased region" description="Basic and acidic residues" evidence="1">
    <location>
        <begin position="367"/>
        <end position="387"/>
    </location>
</feature>